<evidence type="ECO:0008006" key="4">
    <source>
        <dbReference type="Google" id="ProtNLM"/>
    </source>
</evidence>
<dbReference type="EMBL" id="ARYJ01000013">
    <property type="protein sequence ID" value="KCZ86564.1"/>
    <property type="molecule type" value="Genomic_DNA"/>
</dbReference>
<protein>
    <recommendedName>
        <fullName evidence="4">DoxX family protein</fullName>
    </recommendedName>
</protein>
<feature type="transmembrane region" description="Helical" evidence="1">
    <location>
        <begin position="88"/>
        <end position="108"/>
    </location>
</feature>
<feature type="transmembrane region" description="Helical" evidence="1">
    <location>
        <begin position="128"/>
        <end position="146"/>
    </location>
</feature>
<comment type="caution">
    <text evidence="2">The sequence shown here is derived from an EMBL/GenBank/DDBJ whole genome shotgun (WGS) entry which is preliminary data.</text>
</comment>
<keyword evidence="1" id="KW-0472">Membrane</keyword>
<keyword evidence="1" id="KW-0812">Transmembrane</keyword>
<dbReference type="eggNOG" id="ENOG5031B4T">
    <property type="taxonomic scope" value="Bacteria"/>
</dbReference>
<evidence type="ECO:0000313" key="2">
    <source>
        <dbReference type="EMBL" id="KCZ86564.1"/>
    </source>
</evidence>
<dbReference type="AlphaFoldDB" id="A0A059F7J7"/>
<gene>
    <name evidence="2" type="ORF">HJA_15469</name>
</gene>
<dbReference type="RefSeq" id="WP_035583875.1">
    <property type="nucleotide sequence ID" value="NZ_ARYJ01000013.1"/>
</dbReference>
<dbReference type="STRING" id="1280952.HJA_15469"/>
<organism evidence="2 3">
    <name type="scientific">Hyphomonas jannaschiana VP2</name>
    <dbReference type="NCBI Taxonomy" id="1280952"/>
    <lineage>
        <taxon>Bacteria</taxon>
        <taxon>Pseudomonadati</taxon>
        <taxon>Pseudomonadota</taxon>
        <taxon>Alphaproteobacteria</taxon>
        <taxon>Hyphomonadales</taxon>
        <taxon>Hyphomonadaceae</taxon>
        <taxon>Hyphomonas</taxon>
    </lineage>
</organism>
<reference evidence="2 3" key="1">
    <citation type="journal article" date="2014" name="Antonie Van Leeuwenhoek">
        <title>Hyphomonas beringensis sp. nov. and Hyphomonas chukchiensis sp. nov., isolated from surface seawater of the Bering Sea and Chukchi Sea.</title>
        <authorList>
            <person name="Li C."/>
            <person name="Lai Q."/>
            <person name="Li G."/>
            <person name="Dong C."/>
            <person name="Wang J."/>
            <person name="Liao Y."/>
            <person name="Shao Z."/>
        </authorList>
    </citation>
    <scope>NUCLEOTIDE SEQUENCE [LARGE SCALE GENOMIC DNA]</scope>
    <source>
        <strain evidence="2 3">VP2</strain>
    </source>
</reference>
<keyword evidence="3" id="KW-1185">Reference proteome</keyword>
<dbReference type="PATRIC" id="fig|1280952.3.peg.3096"/>
<feature type="transmembrane region" description="Helical" evidence="1">
    <location>
        <begin position="63"/>
        <end position="81"/>
    </location>
</feature>
<sequence>MRIFRHLISWALALFLIAMFIQSTIAPLPDPPEGSVKLFDAPGQNIVFQTIAERSGVSLFEPAGRFVIAIIELVAAFFLLLPFSRRFGAALSALVCGAAIGFHLSPWLGRNIPVSLDPANTATDGGQLFMLSILMLVASLLVMVVHPGRIRG</sequence>
<evidence type="ECO:0000313" key="3">
    <source>
        <dbReference type="Proteomes" id="UP000024816"/>
    </source>
</evidence>
<evidence type="ECO:0000256" key="1">
    <source>
        <dbReference type="SAM" id="Phobius"/>
    </source>
</evidence>
<name>A0A059F7J7_9PROT</name>
<accession>A0A059F7J7</accession>
<keyword evidence="1" id="KW-1133">Transmembrane helix</keyword>
<proteinExistence type="predicted"/>
<dbReference type="Proteomes" id="UP000024816">
    <property type="component" value="Unassembled WGS sequence"/>
</dbReference>